<dbReference type="GeneID" id="93099503"/>
<dbReference type="AlphaFoldDB" id="A0A7W6MXR2"/>
<keyword evidence="2" id="KW-1185">Reference proteome</keyword>
<proteinExistence type="predicted"/>
<organism evidence="1 2">
    <name type="scientific">Butyricimonas faecihominis</name>
    <dbReference type="NCBI Taxonomy" id="1472416"/>
    <lineage>
        <taxon>Bacteria</taxon>
        <taxon>Pseudomonadati</taxon>
        <taxon>Bacteroidota</taxon>
        <taxon>Bacteroidia</taxon>
        <taxon>Bacteroidales</taxon>
        <taxon>Odoribacteraceae</taxon>
        <taxon>Butyricimonas</taxon>
    </lineage>
</organism>
<evidence type="ECO:0000313" key="1">
    <source>
        <dbReference type="EMBL" id="MBB4025277.1"/>
    </source>
</evidence>
<reference evidence="1 2" key="1">
    <citation type="submission" date="2020-08" db="EMBL/GenBank/DDBJ databases">
        <title>Genomic Encyclopedia of Type Strains, Phase IV (KMG-IV): sequencing the most valuable type-strain genomes for metagenomic binning, comparative biology and taxonomic classification.</title>
        <authorList>
            <person name="Goeker M."/>
        </authorList>
    </citation>
    <scope>NUCLEOTIDE SEQUENCE [LARGE SCALE GENOMIC DNA]</scope>
    <source>
        <strain evidence="1 2">DSM 105721</strain>
    </source>
</reference>
<dbReference type="Proteomes" id="UP000546007">
    <property type="component" value="Unassembled WGS sequence"/>
</dbReference>
<dbReference type="RefSeq" id="WP_124315795.1">
    <property type="nucleotide sequence ID" value="NZ_AP028155.1"/>
</dbReference>
<evidence type="ECO:0000313" key="2">
    <source>
        <dbReference type="Proteomes" id="UP000546007"/>
    </source>
</evidence>
<accession>A0A7W6MXR2</accession>
<dbReference type="EMBL" id="JACIES010000002">
    <property type="protein sequence ID" value="MBB4025277.1"/>
    <property type="molecule type" value="Genomic_DNA"/>
</dbReference>
<name>A0A7W6MXR2_9BACT</name>
<comment type="caution">
    <text evidence="1">The sequence shown here is derived from an EMBL/GenBank/DDBJ whole genome shotgun (WGS) entry which is preliminary data.</text>
</comment>
<gene>
    <name evidence="1" type="ORF">GGR14_001049</name>
</gene>
<protein>
    <submittedName>
        <fullName evidence="1">Uncharacterized protein</fullName>
    </submittedName>
</protein>
<sequence>MKTYIKFLFIVVGISSVLMAFIPTSTINTSRMLINIDWKLQDVSNNGYSMIERFNEGELTTKFIQGYDTTVSITSYYLSDTLVKIFNPREVRALRRGEYKYIVVEDGEKSREPKNPTLIYEILNLNSDSLEIQYIPRYGEIIREGRPVTYKPLKK</sequence>